<accession>A0A2T6K4Z1</accession>
<organism evidence="7 8">
    <name type="scientific">Yoonia sediminilitoris</name>
    <dbReference type="NCBI Taxonomy" id="1286148"/>
    <lineage>
        <taxon>Bacteria</taxon>
        <taxon>Pseudomonadati</taxon>
        <taxon>Pseudomonadota</taxon>
        <taxon>Alphaproteobacteria</taxon>
        <taxon>Rhodobacterales</taxon>
        <taxon>Paracoccaceae</taxon>
        <taxon>Yoonia</taxon>
    </lineage>
</organism>
<feature type="transmembrane region" description="Helical" evidence="6">
    <location>
        <begin position="42"/>
        <end position="60"/>
    </location>
</feature>
<evidence type="ECO:0000256" key="5">
    <source>
        <dbReference type="ARBA" id="ARBA00023136"/>
    </source>
</evidence>
<evidence type="ECO:0000256" key="4">
    <source>
        <dbReference type="ARBA" id="ARBA00022989"/>
    </source>
</evidence>
<dbReference type="Proteomes" id="UP000244523">
    <property type="component" value="Unassembled WGS sequence"/>
</dbReference>
<name>A0A2T6K4Z1_9RHOB</name>
<keyword evidence="5 6" id="KW-0472">Membrane</keyword>
<dbReference type="PANTHER" id="PTHR32196:SF72">
    <property type="entry name" value="RIBOSE IMPORT PERMEASE PROTEIN RBSC"/>
    <property type="match status" value="1"/>
</dbReference>
<dbReference type="InterPro" id="IPR001851">
    <property type="entry name" value="ABC_transp_permease"/>
</dbReference>
<dbReference type="GO" id="GO:0022857">
    <property type="term" value="F:transmembrane transporter activity"/>
    <property type="evidence" value="ECO:0007669"/>
    <property type="project" value="InterPro"/>
</dbReference>
<feature type="transmembrane region" description="Helical" evidence="6">
    <location>
        <begin position="158"/>
        <end position="179"/>
    </location>
</feature>
<keyword evidence="2" id="KW-1003">Cell membrane</keyword>
<dbReference type="OrthoDB" id="5422926at2"/>
<dbReference type="CDD" id="cd06579">
    <property type="entry name" value="TM_PBP1_transp_AraH_like"/>
    <property type="match status" value="1"/>
</dbReference>
<feature type="transmembrane region" description="Helical" evidence="6">
    <location>
        <begin position="289"/>
        <end position="308"/>
    </location>
</feature>
<sequence length="314" mass="33315">MTMFEKIRTYPLTWIVVVALVLAFALTMASPYFLTSGNINNLLKQVSIVAILAAGQSMVIITGGIDLSVGSVLALSAVTIGWLIQADVHPLIATFCGLAMGTLCGFINGFIITRGRIAPFIVTLGMLGIARGMALVITGGVSYQILEPLFLTIGNSKFLGLPIPIYFVIVTYFVIHIVMHYRVFGQHIYAIGGEERVARLQGIKVDREKLKVYTISGFLAALAAVVMVGRLAATPPSVAQGIELQAIAAVIIGGISFTGGRGLVLTALVGALIMAMITNGLNILGISSFWQQVLIGVVIIAAVWLDNLKSAARQ</sequence>
<protein>
    <submittedName>
        <fullName evidence="7">Ribose ABC transporter membrane protein</fullName>
    </submittedName>
</protein>
<evidence type="ECO:0000256" key="3">
    <source>
        <dbReference type="ARBA" id="ARBA00022692"/>
    </source>
</evidence>
<dbReference type="PANTHER" id="PTHR32196">
    <property type="entry name" value="ABC TRANSPORTER PERMEASE PROTEIN YPHD-RELATED-RELATED"/>
    <property type="match status" value="1"/>
</dbReference>
<keyword evidence="3 6" id="KW-0812">Transmembrane</keyword>
<reference evidence="7 8" key="1">
    <citation type="submission" date="2018-04" db="EMBL/GenBank/DDBJ databases">
        <title>Genomic Encyclopedia of Archaeal and Bacterial Type Strains, Phase II (KMG-II): from individual species to whole genera.</title>
        <authorList>
            <person name="Goeker M."/>
        </authorList>
    </citation>
    <scope>NUCLEOTIDE SEQUENCE [LARGE SCALE GENOMIC DNA]</scope>
    <source>
        <strain evidence="7 8">DSM 29955</strain>
    </source>
</reference>
<feature type="transmembrane region" description="Helical" evidence="6">
    <location>
        <begin position="91"/>
        <end position="113"/>
    </location>
</feature>
<dbReference type="EMBL" id="QBUD01000026">
    <property type="protein sequence ID" value="PUB09709.1"/>
    <property type="molecule type" value="Genomic_DNA"/>
</dbReference>
<feature type="transmembrane region" description="Helical" evidence="6">
    <location>
        <begin position="212"/>
        <end position="232"/>
    </location>
</feature>
<feature type="transmembrane region" description="Helical" evidence="6">
    <location>
        <begin position="12"/>
        <end position="30"/>
    </location>
</feature>
<feature type="transmembrane region" description="Helical" evidence="6">
    <location>
        <begin position="120"/>
        <end position="146"/>
    </location>
</feature>
<evidence type="ECO:0000256" key="2">
    <source>
        <dbReference type="ARBA" id="ARBA00022475"/>
    </source>
</evidence>
<evidence type="ECO:0000256" key="6">
    <source>
        <dbReference type="SAM" id="Phobius"/>
    </source>
</evidence>
<gene>
    <name evidence="7" type="ORF">C8N45_1266</name>
</gene>
<dbReference type="RefSeq" id="WP_108389115.1">
    <property type="nucleotide sequence ID" value="NZ_QBUD01000026.1"/>
</dbReference>
<evidence type="ECO:0000313" key="7">
    <source>
        <dbReference type="EMBL" id="PUB09709.1"/>
    </source>
</evidence>
<comment type="subcellular location">
    <subcellularLocation>
        <location evidence="1">Cell membrane</location>
        <topology evidence="1">Multi-pass membrane protein</topology>
    </subcellularLocation>
</comment>
<comment type="caution">
    <text evidence="7">The sequence shown here is derived from an EMBL/GenBank/DDBJ whole genome shotgun (WGS) entry which is preliminary data.</text>
</comment>
<dbReference type="AlphaFoldDB" id="A0A2T6K4Z1"/>
<dbReference type="Pfam" id="PF02653">
    <property type="entry name" value="BPD_transp_2"/>
    <property type="match status" value="1"/>
</dbReference>
<keyword evidence="4 6" id="KW-1133">Transmembrane helix</keyword>
<evidence type="ECO:0000256" key="1">
    <source>
        <dbReference type="ARBA" id="ARBA00004651"/>
    </source>
</evidence>
<dbReference type="GO" id="GO:0005886">
    <property type="term" value="C:plasma membrane"/>
    <property type="evidence" value="ECO:0007669"/>
    <property type="project" value="UniProtKB-SubCell"/>
</dbReference>
<evidence type="ECO:0000313" key="8">
    <source>
        <dbReference type="Proteomes" id="UP000244523"/>
    </source>
</evidence>
<feature type="transmembrane region" description="Helical" evidence="6">
    <location>
        <begin position="67"/>
        <end position="85"/>
    </location>
</feature>
<keyword evidence="8" id="KW-1185">Reference proteome</keyword>
<proteinExistence type="predicted"/>